<dbReference type="PATRIC" id="fig|579748.3.peg.3159"/>
<proteinExistence type="predicted"/>
<evidence type="ECO:0000313" key="3">
    <source>
        <dbReference type="Proteomes" id="UP000033673"/>
    </source>
</evidence>
<evidence type="ECO:0000313" key="2">
    <source>
        <dbReference type="EMBL" id="KJY82051.1"/>
    </source>
</evidence>
<comment type="caution">
    <text evidence="2">The sequence shown here is derived from an EMBL/GenBank/DDBJ whole genome shotgun (WGS) entry which is preliminary data.</text>
</comment>
<protein>
    <submittedName>
        <fullName evidence="2">MSHA biogenesis protein MshP</fullName>
    </submittedName>
</protein>
<dbReference type="STRING" id="579748.TW81_15300"/>
<keyword evidence="1" id="KW-1133">Transmembrane helix</keyword>
<gene>
    <name evidence="2" type="ORF">TW81_15300</name>
</gene>
<dbReference type="OrthoDB" id="5897307at2"/>
<name>A0A0F4NJ09_9VIBR</name>
<evidence type="ECO:0000256" key="1">
    <source>
        <dbReference type="SAM" id="Phobius"/>
    </source>
</evidence>
<accession>A0A0F4NJ09</accession>
<keyword evidence="1" id="KW-0472">Membrane</keyword>
<organism evidence="2 3">
    <name type="scientific">Vibrio galatheae</name>
    <dbReference type="NCBI Taxonomy" id="579748"/>
    <lineage>
        <taxon>Bacteria</taxon>
        <taxon>Pseudomonadati</taxon>
        <taxon>Pseudomonadota</taxon>
        <taxon>Gammaproteobacteria</taxon>
        <taxon>Vibrionales</taxon>
        <taxon>Vibrionaceae</taxon>
        <taxon>Vibrio</taxon>
    </lineage>
</organism>
<dbReference type="RefSeq" id="WP_045956604.1">
    <property type="nucleotide sequence ID" value="NZ_JXXV01000027.1"/>
</dbReference>
<feature type="transmembrane region" description="Helical" evidence="1">
    <location>
        <begin position="12"/>
        <end position="32"/>
    </location>
</feature>
<keyword evidence="3" id="KW-1185">Reference proteome</keyword>
<reference evidence="2 3" key="1">
    <citation type="journal article" date="2015" name="BMC Genomics">
        <title>Genome mining reveals unlocked bioactive potential of marine Gram-negative bacteria.</title>
        <authorList>
            <person name="Machado H."/>
            <person name="Sonnenschein E.C."/>
            <person name="Melchiorsen J."/>
            <person name="Gram L."/>
        </authorList>
    </citation>
    <scope>NUCLEOTIDE SEQUENCE [LARGE SCALE GENOMIC DNA]</scope>
    <source>
        <strain evidence="2 3">S2757</strain>
    </source>
</reference>
<dbReference type="Proteomes" id="UP000033673">
    <property type="component" value="Unassembled WGS sequence"/>
</dbReference>
<dbReference type="EMBL" id="JXXV01000027">
    <property type="protein sequence ID" value="KJY82051.1"/>
    <property type="molecule type" value="Genomic_DNA"/>
</dbReference>
<sequence length="141" mass="15231">MMHLSTTRHKQQGSGLILVVFIIVVVLGLVALTANRNQQRNSDQLLASVIGTRAEMAARSGAQIEISRYYLTTTGSCRSGSEQTLEFEGEGLAQCRAKVTCLDVGILDSGKRVYQLTSTGSCTVGDWVHQRVIEVGLSDDS</sequence>
<dbReference type="AlphaFoldDB" id="A0A0F4NJ09"/>
<keyword evidence="1" id="KW-0812">Transmembrane</keyword>